<feature type="compositionally biased region" description="Basic and acidic residues" evidence="1">
    <location>
        <begin position="79"/>
        <end position="90"/>
    </location>
</feature>
<comment type="caution">
    <text evidence="2">The sequence shown here is derived from an EMBL/GenBank/DDBJ whole genome shotgun (WGS) entry which is preliminary data.</text>
</comment>
<dbReference type="Proteomes" id="UP000027341">
    <property type="component" value="Unassembled WGS sequence"/>
</dbReference>
<sequence>MDISSSSPASLHLLSSSDFRTISPRFVDVSSATQNSSKSTQTETGSPSSNNASDDSSSTASKQKDLQQSQAYQQAISELKSRDQHVKAHEQAHLGASGGYATSAASYTYQVGPDGRRYAVGGEVGIDTSPVQGDPAATIQKAHIIQRAALAPSDPSSQDLRVHAQAVQMEIQASQQLKQQENTDTSANTSKQNSATEDEDSGNSVSESQSVDASRLNFEIRLKVNS</sequence>
<evidence type="ECO:0000313" key="3">
    <source>
        <dbReference type="Proteomes" id="UP000027341"/>
    </source>
</evidence>
<feature type="compositionally biased region" description="Polar residues" evidence="1">
    <location>
        <begin position="66"/>
        <end position="76"/>
    </location>
</feature>
<evidence type="ECO:0000313" key="2">
    <source>
        <dbReference type="EMBL" id="KDN96643.1"/>
    </source>
</evidence>
<reference evidence="2 3" key="1">
    <citation type="submission" date="2014-04" db="EMBL/GenBank/DDBJ databases">
        <title>Draft genome sequence of Hydrogenovibrio marinus MH-110, a model organism for aerobic H2 metabolism.</title>
        <authorList>
            <person name="Cha H.J."/>
            <person name="Jo B.H."/>
            <person name="Hwang B.H."/>
        </authorList>
    </citation>
    <scope>NUCLEOTIDE SEQUENCE [LARGE SCALE GENOMIC DNA]</scope>
    <source>
        <strain evidence="2 3">MH-110</strain>
    </source>
</reference>
<organism evidence="2 3">
    <name type="scientific">Hydrogenovibrio marinus</name>
    <dbReference type="NCBI Taxonomy" id="28885"/>
    <lineage>
        <taxon>Bacteria</taxon>
        <taxon>Pseudomonadati</taxon>
        <taxon>Pseudomonadota</taxon>
        <taxon>Gammaproteobacteria</taxon>
        <taxon>Thiotrichales</taxon>
        <taxon>Piscirickettsiaceae</taxon>
        <taxon>Hydrogenovibrio</taxon>
    </lineage>
</organism>
<evidence type="ECO:0008006" key="4">
    <source>
        <dbReference type="Google" id="ProtNLM"/>
    </source>
</evidence>
<accession>A0A066ZS62</accession>
<feature type="compositionally biased region" description="Low complexity" evidence="1">
    <location>
        <begin position="46"/>
        <end position="61"/>
    </location>
</feature>
<feature type="region of interest" description="Disordered" evidence="1">
    <location>
        <begin position="171"/>
        <end position="212"/>
    </location>
</feature>
<feature type="compositionally biased region" description="Polar residues" evidence="1">
    <location>
        <begin position="202"/>
        <end position="212"/>
    </location>
</feature>
<gene>
    <name evidence="2" type="ORF">EI16_10350</name>
</gene>
<protein>
    <recommendedName>
        <fullName evidence="4">SrpA-related protein</fullName>
    </recommendedName>
</protein>
<dbReference type="STRING" id="28885.EI16_10350"/>
<proteinExistence type="predicted"/>
<feature type="compositionally biased region" description="Polar residues" evidence="1">
    <location>
        <begin position="171"/>
        <end position="195"/>
    </location>
</feature>
<keyword evidence="3" id="KW-1185">Reference proteome</keyword>
<evidence type="ECO:0000256" key="1">
    <source>
        <dbReference type="SAM" id="MobiDB-lite"/>
    </source>
</evidence>
<name>A0A066ZS62_HYDMR</name>
<feature type="region of interest" description="Disordered" evidence="1">
    <location>
        <begin position="30"/>
        <end position="90"/>
    </location>
</feature>
<dbReference type="RefSeq" id="WP_051623153.1">
    <property type="nucleotide sequence ID" value="NZ_AP020335.1"/>
</dbReference>
<dbReference type="EMBL" id="JMIU01000001">
    <property type="protein sequence ID" value="KDN96643.1"/>
    <property type="molecule type" value="Genomic_DNA"/>
</dbReference>
<feature type="compositionally biased region" description="Polar residues" evidence="1">
    <location>
        <begin position="30"/>
        <end position="45"/>
    </location>
</feature>
<dbReference type="AlphaFoldDB" id="A0A066ZS62"/>
<dbReference type="Pfam" id="PF12118">
    <property type="entry name" value="SprA-related"/>
    <property type="match status" value="1"/>
</dbReference>
<dbReference type="InterPro" id="IPR021973">
    <property type="entry name" value="SprA-related"/>
</dbReference>